<protein>
    <submittedName>
        <fullName evidence="2">Uncharacterized protein</fullName>
    </submittedName>
</protein>
<evidence type="ECO:0000256" key="1">
    <source>
        <dbReference type="SAM" id="MobiDB-lite"/>
    </source>
</evidence>
<dbReference type="VEuPathDB" id="CryptoDB:Cvel_4484"/>
<dbReference type="AlphaFoldDB" id="A0A0G4GC00"/>
<name>A0A0G4GC00_9ALVE</name>
<dbReference type="EMBL" id="CDMZ01001070">
    <property type="protein sequence ID" value="CEM26644.1"/>
    <property type="molecule type" value="Genomic_DNA"/>
</dbReference>
<organism evidence="2">
    <name type="scientific">Chromera velia CCMP2878</name>
    <dbReference type="NCBI Taxonomy" id="1169474"/>
    <lineage>
        <taxon>Eukaryota</taxon>
        <taxon>Sar</taxon>
        <taxon>Alveolata</taxon>
        <taxon>Colpodellida</taxon>
        <taxon>Chromeraceae</taxon>
        <taxon>Chromera</taxon>
    </lineage>
</organism>
<gene>
    <name evidence="2" type="ORF">Cvel_4484</name>
</gene>
<feature type="compositionally biased region" description="Basic and acidic residues" evidence="1">
    <location>
        <begin position="56"/>
        <end position="66"/>
    </location>
</feature>
<proteinExistence type="predicted"/>
<reference evidence="2" key="1">
    <citation type="submission" date="2014-11" db="EMBL/GenBank/DDBJ databases">
        <authorList>
            <person name="Otto D Thomas"/>
            <person name="Naeem Raeece"/>
        </authorList>
    </citation>
    <scope>NUCLEOTIDE SEQUENCE</scope>
</reference>
<evidence type="ECO:0000313" key="2">
    <source>
        <dbReference type="EMBL" id="CEM26644.1"/>
    </source>
</evidence>
<accession>A0A0G4GC00</accession>
<sequence>MSWNLSPSFTPPLWMREKQGRIGTLRERESTRLFKSLRNLSPVFLADGFPSPPEDTETKDKEKEDTQSDASEEFLWDQQLHGEKKTEGVEKISRARAREVLEERMVEVDELTVTGIGDFAFFLLKHFK</sequence>
<feature type="region of interest" description="Disordered" evidence="1">
    <location>
        <begin position="44"/>
        <end position="73"/>
    </location>
</feature>